<dbReference type="InterPro" id="IPR044824">
    <property type="entry name" value="MAIN-like"/>
</dbReference>
<name>A0A9Q0QYK8_9MAGN</name>
<dbReference type="PANTHER" id="PTHR46033">
    <property type="entry name" value="PROTEIN MAIN-LIKE 2"/>
    <property type="match status" value="1"/>
</dbReference>
<dbReference type="InterPro" id="IPR019557">
    <property type="entry name" value="AminoTfrase-like_pln_mobile"/>
</dbReference>
<gene>
    <name evidence="2" type="ORF">NE237_001934</name>
</gene>
<evidence type="ECO:0000259" key="1">
    <source>
        <dbReference type="Pfam" id="PF10536"/>
    </source>
</evidence>
<dbReference type="PANTHER" id="PTHR46033:SF80">
    <property type="entry name" value="PROTEIN MAIN-LIKE 2-LIKE"/>
    <property type="match status" value="1"/>
</dbReference>
<proteinExistence type="predicted"/>
<keyword evidence="3" id="KW-1185">Reference proteome</keyword>
<dbReference type="EMBL" id="JAMYWD010000003">
    <property type="protein sequence ID" value="KAJ4976828.1"/>
    <property type="molecule type" value="Genomic_DNA"/>
</dbReference>
<dbReference type="GO" id="GO:0010073">
    <property type="term" value="P:meristem maintenance"/>
    <property type="evidence" value="ECO:0007669"/>
    <property type="project" value="InterPro"/>
</dbReference>
<dbReference type="Proteomes" id="UP001141806">
    <property type="component" value="Unassembled WGS sequence"/>
</dbReference>
<dbReference type="AlphaFoldDB" id="A0A9Q0QYK8"/>
<organism evidence="2 3">
    <name type="scientific">Protea cynaroides</name>
    <dbReference type="NCBI Taxonomy" id="273540"/>
    <lineage>
        <taxon>Eukaryota</taxon>
        <taxon>Viridiplantae</taxon>
        <taxon>Streptophyta</taxon>
        <taxon>Embryophyta</taxon>
        <taxon>Tracheophyta</taxon>
        <taxon>Spermatophyta</taxon>
        <taxon>Magnoliopsida</taxon>
        <taxon>Proteales</taxon>
        <taxon>Proteaceae</taxon>
        <taxon>Protea</taxon>
    </lineage>
</organism>
<protein>
    <recommendedName>
        <fullName evidence="1">Aminotransferase-like plant mobile domain-containing protein</fullName>
    </recommendedName>
</protein>
<accession>A0A9Q0QYK8</accession>
<evidence type="ECO:0000313" key="3">
    <source>
        <dbReference type="Proteomes" id="UP001141806"/>
    </source>
</evidence>
<dbReference type="Pfam" id="PF10536">
    <property type="entry name" value="PMD"/>
    <property type="match status" value="1"/>
</dbReference>
<dbReference type="OrthoDB" id="1572276at2759"/>
<sequence>MELMVSSPVPEHTQCLHLSMQVVEEITEEASFMVERREELVSPKGGEPTLRIGRFLKPCVDNVNEAAGIPLVPLLSEIITFTPCKWPPQVLFKGWRCPQAKWKQWVDRLVPLFGNIWMKADIYNAIMASTYRVRKDQDLVLALVEKWCPETSSFVFPWGEATITLEDIFILGGFSFVGKPITEPLQKEQEKMEKKMVAEHDGFYRHQWWNPSNAEWIKHFMSTQIELEHVAFLSLWLLRYVFPTPSERVMGKQVFHIAIHLAQGTAIALGPAVLAGLYRDLRFLKEQSVQKLLGSNKVCHDDDFHLSVWAPFQLMQLWAWERFPSLRPKKPNFLRPGEPRAALWSKLSTNMSIELVRLVMSSPENFQWRPYVANFSNWSLPPFYREREEWVSQSSNGNDELQSFIHCLWVSELIGLDSTELYLPYRVSMQFGLDQDIPGHFGLPRGSCREPIKPSVFYVPPRLFESDVTMRYSEWWKQSMLGRREAIKQALTQVQMIDYPRKIPRISMKEKARGNHVRALTWVSSEDHKLGFQGSTDENETQRLKNLQLVIVKEEDPYGPVPPGFSAQPTRLLLEDSSHKDELSVPKKFKLLKEIDEVGRKDHLMEKEPGESMENPLNLDTHYPTDKILGINKQLKVGDTERKAIEERIWELEKEISGLKAKLGFKEADEPTNQTSSHAS</sequence>
<evidence type="ECO:0000313" key="2">
    <source>
        <dbReference type="EMBL" id="KAJ4976828.1"/>
    </source>
</evidence>
<feature type="domain" description="Aminotransferase-like plant mobile" evidence="1">
    <location>
        <begin position="121"/>
        <end position="477"/>
    </location>
</feature>
<reference evidence="2" key="1">
    <citation type="journal article" date="2023" name="Plant J.">
        <title>The genome of the king protea, Protea cynaroides.</title>
        <authorList>
            <person name="Chang J."/>
            <person name="Duong T.A."/>
            <person name="Schoeman C."/>
            <person name="Ma X."/>
            <person name="Roodt D."/>
            <person name="Barker N."/>
            <person name="Li Z."/>
            <person name="Van de Peer Y."/>
            <person name="Mizrachi E."/>
        </authorList>
    </citation>
    <scope>NUCLEOTIDE SEQUENCE</scope>
    <source>
        <tissue evidence="2">Young leaves</tissue>
    </source>
</reference>
<comment type="caution">
    <text evidence="2">The sequence shown here is derived from an EMBL/GenBank/DDBJ whole genome shotgun (WGS) entry which is preliminary data.</text>
</comment>